<gene>
    <name evidence="1" type="ORF">Homavirus2_7</name>
</gene>
<evidence type="ECO:0000313" key="1">
    <source>
        <dbReference type="EMBL" id="AYV82003.1"/>
    </source>
</evidence>
<proteinExistence type="predicted"/>
<sequence>MATLSLEDRFFELMKQEHPNASLDEQLIILQYRYDKFKQSLRTCSSTEEIMIDMGMKAITALKKRLIQERMALSVQ</sequence>
<organism evidence="1">
    <name type="scientific">Homavirus sp</name>
    <dbReference type="NCBI Taxonomy" id="2487769"/>
    <lineage>
        <taxon>Viruses</taxon>
        <taxon>Varidnaviria</taxon>
        <taxon>Bamfordvirae</taxon>
        <taxon>Nucleocytoviricota</taxon>
        <taxon>Megaviricetes</taxon>
        <taxon>Imitervirales</taxon>
        <taxon>Mimiviridae</taxon>
        <taxon>Klosneuvirinae</taxon>
    </lineage>
</organism>
<accession>A0A3G5A845</accession>
<name>A0A3G5A845_9VIRU</name>
<dbReference type="EMBL" id="MK072333">
    <property type="protein sequence ID" value="AYV82003.1"/>
    <property type="molecule type" value="Genomic_DNA"/>
</dbReference>
<reference evidence="1" key="1">
    <citation type="submission" date="2018-10" db="EMBL/GenBank/DDBJ databases">
        <title>Hidden diversity of soil giant viruses.</title>
        <authorList>
            <person name="Schulz F."/>
            <person name="Alteio L."/>
            <person name="Goudeau D."/>
            <person name="Ryan E.M."/>
            <person name="Malmstrom R.R."/>
            <person name="Blanchard J."/>
            <person name="Woyke T."/>
        </authorList>
    </citation>
    <scope>NUCLEOTIDE SEQUENCE</scope>
    <source>
        <strain evidence="1">HOV1</strain>
    </source>
</reference>
<protein>
    <submittedName>
        <fullName evidence="1">Uncharacterized protein</fullName>
    </submittedName>
</protein>